<organism evidence="3 5">
    <name type="scientific">Didymodactylos carnosus</name>
    <dbReference type="NCBI Taxonomy" id="1234261"/>
    <lineage>
        <taxon>Eukaryota</taxon>
        <taxon>Metazoa</taxon>
        <taxon>Spiralia</taxon>
        <taxon>Gnathifera</taxon>
        <taxon>Rotifera</taxon>
        <taxon>Eurotatoria</taxon>
        <taxon>Bdelloidea</taxon>
        <taxon>Philodinida</taxon>
        <taxon>Philodinidae</taxon>
        <taxon>Didymodactylos</taxon>
    </lineage>
</organism>
<feature type="region of interest" description="Disordered" evidence="1">
    <location>
        <begin position="163"/>
        <end position="188"/>
    </location>
</feature>
<feature type="region of interest" description="Disordered" evidence="1">
    <location>
        <begin position="298"/>
        <end position="321"/>
    </location>
</feature>
<dbReference type="EMBL" id="CAJNOQ010004882">
    <property type="protein sequence ID" value="CAF1077682.1"/>
    <property type="molecule type" value="Genomic_DNA"/>
</dbReference>
<dbReference type="Proteomes" id="UP000681722">
    <property type="component" value="Unassembled WGS sequence"/>
</dbReference>
<feature type="compositionally biased region" description="Basic and acidic residues" evidence="1">
    <location>
        <begin position="354"/>
        <end position="381"/>
    </location>
</feature>
<evidence type="ECO:0000256" key="2">
    <source>
        <dbReference type="SAM" id="Phobius"/>
    </source>
</evidence>
<reference evidence="3" key="1">
    <citation type="submission" date="2021-02" db="EMBL/GenBank/DDBJ databases">
        <authorList>
            <person name="Nowell W R."/>
        </authorList>
    </citation>
    <scope>NUCLEOTIDE SEQUENCE</scope>
</reference>
<accession>A0A814MGP2</accession>
<evidence type="ECO:0000313" key="5">
    <source>
        <dbReference type="Proteomes" id="UP000663829"/>
    </source>
</evidence>
<dbReference type="Proteomes" id="UP000663829">
    <property type="component" value="Unassembled WGS sequence"/>
</dbReference>
<keyword evidence="5" id="KW-1185">Reference proteome</keyword>
<gene>
    <name evidence="3" type="ORF">GPM918_LOCUS17607</name>
    <name evidence="4" type="ORF">SRO942_LOCUS17604</name>
</gene>
<comment type="caution">
    <text evidence="3">The sequence shown here is derived from an EMBL/GenBank/DDBJ whole genome shotgun (WGS) entry which is preliminary data.</text>
</comment>
<dbReference type="AlphaFoldDB" id="A0A814MGP2"/>
<feature type="region of interest" description="Disordered" evidence="1">
    <location>
        <begin position="549"/>
        <end position="568"/>
    </location>
</feature>
<feature type="compositionally biased region" description="Polar residues" evidence="1">
    <location>
        <begin position="553"/>
        <end position="568"/>
    </location>
</feature>
<sequence length="568" mass="63963">MGNIQTAAGGLLPTPGAAAAVGAGSAWWINRALAIWAICALLLCELLALLCLLRYCCQRKYGEKVDGFAHGQHVGGGNSGGVYTTQESRRFTAPPPPTDNTYREIIERQTIQDDYLGAENENTFHRSNYIGAGARSNPYVFTQENVYESEAVPTVAIITSQTPNDKLDSVSERSSYSSGRSNRKLLPNYNQSGITENIETNITRNITKNITINEEENYQILHAPPIEQDVYYVQQNTQQHLPPPPSRTTVTRLQGPYTTRINMGAEHIVDAPQWEETTPLHIQYESNDDDSSNILARQNKKESNSNTTPPPLRNVNPVKLDNPKIPIKRASIEMVNEEPIWEQAGKYETLVNDSPRKRTLDDSRHSRSDNNLKNSDYERTRRTSRYPSPRRSVSSDNLDRWPTPPNVRSASGKVEILPYNSNIIMRTRDTDSTTSDQNSMYESIVVKKNGRQRRSSTIDDDIYKTAGVDEVEIEMRDLVQRQKSTKMNVYDDILPSVQTTNGTLITPVATIEQQVEHEQTITNVVRKNVEVPIQRQFQTRTAMASGTYEHLTNDYNQTPSISRQSSAQ</sequence>
<feature type="region of interest" description="Disordered" evidence="1">
    <location>
        <begin position="352"/>
        <end position="410"/>
    </location>
</feature>
<feature type="transmembrane region" description="Helical" evidence="2">
    <location>
        <begin position="34"/>
        <end position="55"/>
    </location>
</feature>
<evidence type="ECO:0000256" key="1">
    <source>
        <dbReference type="SAM" id="MobiDB-lite"/>
    </source>
</evidence>
<proteinExistence type="predicted"/>
<dbReference type="EMBL" id="CAJOBC010004882">
    <property type="protein sequence ID" value="CAF3843964.1"/>
    <property type="molecule type" value="Genomic_DNA"/>
</dbReference>
<name>A0A814MGP2_9BILA</name>
<dbReference type="OrthoDB" id="10018146at2759"/>
<protein>
    <submittedName>
        <fullName evidence="3">Uncharacterized protein</fullName>
    </submittedName>
</protein>
<keyword evidence="2" id="KW-0472">Membrane</keyword>
<evidence type="ECO:0000313" key="3">
    <source>
        <dbReference type="EMBL" id="CAF1077682.1"/>
    </source>
</evidence>
<evidence type="ECO:0000313" key="4">
    <source>
        <dbReference type="EMBL" id="CAF3843964.1"/>
    </source>
</evidence>
<keyword evidence="2" id="KW-1133">Transmembrane helix</keyword>
<feature type="compositionally biased region" description="Low complexity" evidence="1">
    <location>
        <begin position="385"/>
        <end position="395"/>
    </location>
</feature>
<keyword evidence="2" id="KW-0812">Transmembrane</keyword>